<dbReference type="PROSITE" id="PS51257">
    <property type="entry name" value="PROKAR_LIPOPROTEIN"/>
    <property type="match status" value="1"/>
</dbReference>
<dbReference type="InterPro" id="IPR025049">
    <property type="entry name" value="Mfa-like_1"/>
</dbReference>
<dbReference type="InterPro" id="IPR042278">
    <property type="entry name" value="Mfa-like_1_N"/>
</dbReference>
<proteinExistence type="predicted"/>
<dbReference type="Pfam" id="PF13149">
    <property type="entry name" value="Mfa_like_1"/>
    <property type="match status" value="1"/>
</dbReference>
<dbReference type="CDD" id="cd13120">
    <property type="entry name" value="BF2867_like_N"/>
    <property type="match status" value="1"/>
</dbReference>
<accession>A0A3E5E236</accession>
<organism evidence="1 2">
    <name type="scientific">Segatella copri</name>
    <dbReference type="NCBI Taxonomy" id="165179"/>
    <lineage>
        <taxon>Bacteria</taxon>
        <taxon>Pseudomonadati</taxon>
        <taxon>Bacteroidota</taxon>
        <taxon>Bacteroidia</taxon>
        <taxon>Bacteroidales</taxon>
        <taxon>Prevotellaceae</taxon>
        <taxon>Segatella</taxon>
    </lineage>
</organism>
<protein>
    <submittedName>
        <fullName evidence="1">Fimbrillin family protein</fullName>
    </submittedName>
</protein>
<sequence>MKKHIIRYASFALAILGMVSCSEEVETTSRFKDAQSTPMTFAVNYPGQSRATATSFESNDKIGLYVAESKAPLEIGGNLVNNEALTYDGSKWEAARTLYWDEGTYNAYAYYPYIQGISSTTDQPFSVALDQSTPKTATAPGGYEASDLLFATSKNIQASNSPISLNFKHIMSKLKIRLIKGEDFEGDMPTHAQVTIHSTVPTATIDLQAGVATRYVKGTQQSIIANQESDYIYSAIIVPQRIENRRPLIEVVMKGVSYLYESRFQFKPGTEHLVNFIISDNPDQVKIEIGGEIQNWGK</sequence>
<dbReference type="EMBL" id="QRVA01000003">
    <property type="protein sequence ID" value="RGS18544.1"/>
    <property type="molecule type" value="Genomic_DNA"/>
</dbReference>
<reference evidence="1 2" key="1">
    <citation type="submission" date="2018-08" db="EMBL/GenBank/DDBJ databases">
        <title>A genome reference for cultivated species of the human gut microbiota.</title>
        <authorList>
            <person name="Zou Y."/>
            <person name="Xue W."/>
            <person name="Luo G."/>
        </authorList>
    </citation>
    <scope>NUCLEOTIDE SEQUENCE [LARGE SCALE GENOMIC DNA]</scope>
    <source>
        <strain evidence="1 2">AF24-12</strain>
    </source>
</reference>
<dbReference type="Gene3D" id="2.60.40.2630">
    <property type="match status" value="1"/>
</dbReference>
<dbReference type="CDD" id="cd13121">
    <property type="entry name" value="BF2867_like_C"/>
    <property type="match status" value="1"/>
</dbReference>
<dbReference type="RefSeq" id="WP_117587048.1">
    <property type="nucleotide sequence ID" value="NZ_QRVA01000003.1"/>
</dbReference>
<name>A0A3E5E236_9BACT</name>
<dbReference type="Proteomes" id="UP000283872">
    <property type="component" value="Unassembled WGS sequence"/>
</dbReference>
<comment type="caution">
    <text evidence="1">The sequence shown here is derived from an EMBL/GenBank/DDBJ whole genome shotgun (WGS) entry which is preliminary data.</text>
</comment>
<dbReference type="AlphaFoldDB" id="A0A3E5E236"/>
<evidence type="ECO:0000313" key="2">
    <source>
        <dbReference type="Proteomes" id="UP000283872"/>
    </source>
</evidence>
<dbReference type="Gene3D" id="2.60.40.2620">
    <property type="entry name" value="Fimbrillin-like"/>
    <property type="match status" value="1"/>
</dbReference>
<evidence type="ECO:0000313" key="1">
    <source>
        <dbReference type="EMBL" id="RGS18544.1"/>
    </source>
</evidence>
<gene>
    <name evidence="1" type="ORF">DWY11_02560</name>
</gene>